<reference evidence="2 3" key="1">
    <citation type="submission" date="2016-10" db="EMBL/GenBank/DDBJ databases">
        <authorList>
            <person name="de Groot N.N."/>
        </authorList>
    </citation>
    <scope>NUCLEOTIDE SEQUENCE [LARGE SCALE GENOMIC DNA]</scope>
    <source>
        <strain evidence="2 3">IPL20</strain>
    </source>
</reference>
<sequence length="93" mass="10303">MQARQKRFPWLGHFVVFCLIGVFSLLPVIWLAVVNAQNPGAQIGLADLAAGWGVLGWLVMTPFVLGPILFLIWALVAGIHLVIYLRRLKGQPQ</sequence>
<feature type="transmembrane region" description="Helical" evidence="1">
    <location>
        <begin position="12"/>
        <end position="34"/>
    </location>
</feature>
<evidence type="ECO:0000313" key="3">
    <source>
        <dbReference type="Proteomes" id="UP000199074"/>
    </source>
</evidence>
<organism evidence="2 3">
    <name type="scientific">Devosia crocina</name>
    <dbReference type="NCBI Taxonomy" id="429728"/>
    <lineage>
        <taxon>Bacteria</taxon>
        <taxon>Pseudomonadati</taxon>
        <taxon>Pseudomonadota</taxon>
        <taxon>Alphaproteobacteria</taxon>
        <taxon>Hyphomicrobiales</taxon>
        <taxon>Devosiaceae</taxon>
        <taxon>Devosia</taxon>
    </lineage>
</organism>
<evidence type="ECO:0000313" key="2">
    <source>
        <dbReference type="EMBL" id="SFV37703.1"/>
    </source>
</evidence>
<keyword evidence="1" id="KW-0812">Transmembrane</keyword>
<keyword evidence="1" id="KW-1133">Transmembrane helix</keyword>
<gene>
    <name evidence="2" type="ORF">SAMN05216456_3057</name>
</gene>
<name>A0A1I7NSQ6_9HYPH</name>
<keyword evidence="1" id="KW-0472">Membrane</keyword>
<protein>
    <submittedName>
        <fullName evidence="2">Uncharacterized protein</fullName>
    </submittedName>
</protein>
<evidence type="ECO:0000256" key="1">
    <source>
        <dbReference type="SAM" id="Phobius"/>
    </source>
</evidence>
<dbReference type="STRING" id="429728.SAMN05216456_3057"/>
<accession>A0A1I7NSQ6</accession>
<dbReference type="Proteomes" id="UP000199074">
    <property type="component" value="Unassembled WGS sequence"/>
</dbReference>
<dbReference type="EMBL" id="FPCK01000003">
    <property type="protein sequence ID" value="SFV37703.1"/>
    <property type="molecule type" value="Genomic_DNA"/>
</dbReference>
<feature type="transmembrane region" description="Helical" evidence="1">
    <location>
        <begin position="54"/>
        <end position="85"/>
    </location>
</feature>
<proteinExistence type="predicted"/>
<keyword evidence="3" id="KW-1185">Reference proteome</keyword>
<dbReference type="AlphaFoldDB" id="A0A1I7NSQ6"/>